<sequence>MTAHRGGGGGDMDGETLRGDSDAFSMLTTTTARLEMPILAHESYEAPQAVTEPFPPFLLHCTLFAFYEGYPPHPAAFCNIGLPARYARGESSASHNRVAQKVSRYNRRLGVQLPLHYLDTDPTSADVKALFFHPHPKDGAALMARQPSLKRGRMFTMFAAMSPELTGMVSRPLVDRVLSALFFGSGIKDQMAIFPGEAVLTYGARYRKEGKARSQDKGEGGGGSGSGSGGALGWLKAWKPSSAGDGSRDADMSKGKAKSVEAESPAGTTPGHVKLGMVYATLDLLPPPGRLLETRGPYPKEMNRVSSAEQDRAVQIQVEASRLSPEERYRQFGWELDEAGRADMMRMLKALERRGGIWSEAGRVTMPSSRNPDPRERPRYLVKGLFPEHFTQRCAWFRHRDHQPQTNDLSPESIAKFGCPVVVHTADERLGAGADIAQRTSSNPATASEKELSMDAEWHEDDLPKEDTAAAATASDVGNMNGYGTDSARAQALIDAEGDFFEGWSIGVTAEPFKTGGFYESMASSTGLAVAVGANG</sequence>
<proteinExistence type="predicted"/>
<feature type="region of interest" description="Disordered" evidence="1">
    <location>
        <begin position="1"/>
        <end position="20"/>
    </location>
</feature>
<accession>A0A061HB15</accession>
<name>A0A061HB15_9BASI</name>
<dbReference type="Proteomes" id="UP000053664">
    <property type="component" value="Unassembled WGS sequence"/>
</dbReference>
<dbReference type="RefSeq" id="XP_007878179.1">
    <property type="nucleotide sequence ID" value="XM_007879988.1"/>
</dbReference>
<gene>
    <name evidence="2" type="ORF">PFL1_02471</name>
</gene>
<evidence type="ECO:0000313" key="2">
    <source>
        <dbReference type="EMBL" id="EPQ29798.1"/>
    </source>
</evidence>
<evidence type="ECO:0000313" key="3">
    <source>
        <dbReference type="Proteomes" id="UP000053664"/>
    </source>
</evidence>
<reference evidence="2 3" key="1">
    <citation type="journal article" date="2013" name="Plant Cell">
        <title>The transition from a phytopathogenic smut ancestor to an anamorphic biocontrol agent deciphered by comparative whole-genome analysis.</title>
        <authorList>
            <person name="Lefebvre F."/>
            <person name="Joly D.L."/>
            <person name="Labbe C."/>
            <person name="Teichmann B."/>
            <person name="Linning R."/>
            <person name="Belzile F."/>
            <person name="Bakkeren G."/>
            <person name="Belanger R.R."/>
        </authorList>
    </citation>
    <scope>NUCLEOTIDE SEQUENCE [LARGE SCALE GENOMIC DNA]</scope>
    <source>
        <strain evidence="2 3">PF-1</strain>
    </source>
</reference>
<feature type="compositionally biased region" description="Basic and acidic residues" evidence="1">
    <location>
        <begin position="246"/>
        <end position="261"/>
    </location>
</feature>
<dbReference type="eggNOG" id="ENOG502R283">
    <property type="taxonomic scope" value="Eukaryota"/>
</dbReference>
<protein>
    <submittedName>
        <fullName evidence="2">Uncharacterized protein</fullName>
    </submittedName>
</protein>
<dbReference type="EMBL" id="KE361629">
    <property type="protein sequence ID" value="EPQ29798.1"/>
    <property type="molecule type" value="Genomic_DNA"/>
</dbReference>
<dbReference type="AlphaFoldDB" id="A0A061HB15"/>
<organism evidence="2 3">
    <name type="scientific">Pseudozyma flocculosa PF-1</name>
    <dbReference type="NCBI Taxonomy" id="1277687"/>
    <lineage>
        <taxon>Eukaryota</taxon>
        <taxon>Fungi</taxon>
        <taxon>Dikarya</taxon>
        <taxon>Basidiomycota</taxon>
        <taxon>Ustilaginomycotina</taxon>
        <taxon>Ustilaginomycetes</taxon>
        <taxon>Ustilaginales</taxon>
        <taxon>Ustilaginaceae</taxon>
        <taxon>Pseudozyma</taxon>
    </lineage>
</organism>
<dbReference type="KEGG" id="pfp:PFL1_02471"/>
<dbReference type="HOGENOM" id="CLU_475764_0_0_1"/>
<dbReference type="OrthoDB" id="3338589at2759"/>
<evidence type="ECO:0000256" key="1">
    <source>
        <dbReference type="SAM" id="MobiDB-lite"/>
    </source>
</evidence>
<feature type="region of interest" description="Disordered" evidence="1">
    <location>
        <begin position="240"/>
        <end position="272"/>
    </location>
</feature>
<feature type="compositionally biased region" description="Gly residues" evidence="1">
    <location>
        <begin position="1"/>
        <end position="11"/>
    </location>
</feature>
<dbReference type="GeneID" id="19316591"/>